<gene>
    <name evidence="2" type="ORF">CR162_21760</name>
</gene>
<dbReference type="RefSeq" id="WP_141563295.1">
    <property type="nucleotide sequence ID" value="NZ_PDNU01000104.1"/>
</dbReference>
<comment type="caution">
    <text evidence="2">The sequence shown here is derived from an EMBL/GenBank/DDBJ whole genome shotgun (WGS) entry which is preliminary data.</text>
</comment>
<feature type="non-terminal residue" evidence="2">
    <location>
        <position position="1"/>
    </location>
</feature>
<reference evidence="2 3" key="1">
    <citation type="submission" date="2017-10" db="EMBL/GenBank/DDBJ databases">
        <authorList>
            <person name="Banno H."/>
            <person name="Chua N.-H."/>
        </authorList>
    </citation>
    <scope>NUCLEOTIDE SEQUENCE [LARGE SCALE GENOMIC DNA]</scope>
    <source>
        <strain evidence="2 3">YW11</strain>
    </source>
</reference>
<dbReference type="InterPro" id="IPR025103">
    <property type="entry name" value="DUF4011"/>
</dbReference>
<evidence type="ECO:0000256" key="1">
    <source>
        <dbReference type="SAM" id="MobiDB-lite"/>
    </source>
</evidence>
<feature type="region of interest" description="Disordered" evidence="1">
    <location>
        <begin position="437"/>
        <end position="474"/>
    </location>
</feature>
<dbReference type="Pfam" id="PF13195">
    <property type="entry name" value="DUF4011"/>
    <property type="match status" value="1"/>
</dbReference>
<organism evidence="2 3">
    <name type="scientific">Teichococcus rhizosphaerae</name>
    <dbReference type="NCBI Taxonomy" id="1335062"/>
    <lineage>
        <taxon>Bacteria</taxon>
        <taxon>Pseudomonadati</taxon>
        <taxon>Pseudomonadota</taxon>
        <taxon>Alphaproteobacteria</taxon>
        <taxon>Acetobacterales</taxon>
        <taxon>Roseomonadaceae</taxon>
        <taxon>Roseomonas</taxon>
    </lineage>
</organism>
<evidence type="ECO:0000313" key="2">
    <source>
        <dbReference type="EMBL" id="PHK92855.1"/>
    </source>
</evidence>
<keyword evidence="3" id="KW-1185">Reference proteome</keyword>
<proteinExistence type="predicted"/>
<dbReference type="Proteomes" id="UP000223527">
    <property type="component" value="Unassembled WGS sequence"/>
</dbReference>
<accession>A0A2C7A6B7</accession>
<dbReference type="EMBL" id="PDNU01000104">
    <property type="protein sequence ID" value="PHK92855.1"/>
    <property type="molecule type" value="Genomic_DNA"/>
</dbReference>
<sequence>RLGTCLDTTVLLAACLEQAGLRPVIVLLQGHAFAGVWLAQQDFGGSVVDDAPGLRNRIALDDLRLFETTLLTQSPRAGFRRACDAGAAHVALGQDDNFVALIDVHRARQRRIRPLPSQQPPQIARLDADVEERAPDSPPPLEDAPVLREETLLEEPPVATSADRLARWRQRLLDLSGRNRLLNMKLSGKQALAIDCPDPARLEDMLAQVRERGRAAPFRLRPWPDLVGDSRDPRSAALHRRRLHEDAPRTFAREALEKRELLADRDDSTLQTTLTEIYRAAKAAKEEGGSNTLFLTFGALLWKPKARETAYRAPLILVPVVLDRPSIRSGFTLSVHDDEPRLNTTLLEMLRQEFDIHFPGLEDDLPSDGSGLDVQSILDRIRSKLRSIPGWEVTDEVALTNLSFTKYLMWKDLADRADALRANELACRLMDGVTRNAEAQEKQGGSGTAGPVQEMEPSTTVPVCPLEADGLASV</sequence>
<evidence type="ECO:0000313" key="3">
    <source>
        <dbReference type="Proteomes" id="UP000223527"/>
    </source>
</evidence>
<protein>
    <submittedName>
        <fullName evidence="2">Disulfide oxidoreductase</fullName>
    </submittedName>
</protein>
<dbReference type="AlphaFoldDB" id="A0A2C7A6B7"/>
<dbReference type="OrthoDB" id="9757917at2"/>
<name>A0A2C7A6B7_9PROT</name>